<evidence type="ECO:0000259" key="8">
    <source>
        <dbReference type="Pfam" id="PF02492"/>
    </source>
</evidence>
<dbReference type="EMBL" id="VUMV01000001">
    <property type="protein sequence ID" value="MST81219.1"/>
    <property type="molecule type" value="Genomic_DNA"/>
</dbReference>
<keyword evidence="7" id="KW-0342">GTP-binding</keyword>
<organism evidence="9 10">
    <name type="scientific">Bilifractor porci</name>
    <dbReference type="NCBI Taxonomy" id="2606636"/>
    <lineage>
        <taxon>Bacteria</taxon>
        <taxon>Bacillati</taxon>
        <taxon>Bacillota</taxon>
        <taxon>Clostridia</taxon>
        <taxon>Lachnospirales</taxon>
        <taxon>Lachnospiraceae</taxon>
        <taxon>Bilifractor</taxon>
    </lineage>
</organism>
<dbReference type="InterPro" id="IPR004392">
    <property type="entry name" value="Hyd_mat_HypB"/>
</dbReference>
<dbReference type="PIRSF" id="PIRSF005624">
    <property type="entry name" value="Ni-bind_GTPase"/>
    <property type="match status" value="1"/>
</dbReference>
<dbReference type="Pfam" id="PF02492">
    <property type="entry name" value="cobW"/>
    <property type="match status" value="1"/>
</dbReference>
<evidence type="ECO:0000256" key="2">
    <source>
        <dbReference type="ARBA" id="ARBA00022596"/>
    </source>
</evidence>
<dbReference type="PANTHER" id="PTHR30134:SF2">
    <property type="entry name" value="HYDROGENASE MATURATION FACTOR HYPB"/>
    <property type="match status" value="1"/>
</dbReference>
<comment type="caution">
    <text evidence="9">The sequence shown here is derived from an EMBL/GenBank/DDBJ whole genome shotgun (WGS) entry which is preliminary data.</text>
</comment>
<proteinExistence type="inferred from homology"/>
<evidence type="ECO:0000256" key="3">
    <source>
        <dbReference type="ARBA" id="ARBA00022723"/>
    </source>
</evidence>
<accession>A0A7X2TMH2</accession>
<name>A0A7X2TMH2_9FIRM</name>
<dbReference type="GO" id="GO:0051604">
    <property type="term" value="P:protein maturation"/>
    <property type="evidence" value="ECO:0007669"/>
    <property type="project" value="InterPro"/>
</dbReference>
<dbReference type="GO" id="GO:0005525">
    <property type="term" value="F:GTP binding"/>
    <property type="evidence" value="ECO:0007669"/>
    <property type="project" value="UniProtKB-KW"/>
</dbReference>
<evidence type="ECO:0000313" key="10">
    <source>
        <dbReference type="Proteomes" id="UP000466864"/>
    </source>
</evidence>
<reference evidence="9 10" key="1">
    <citation type="submission" date="2019-08" db="EMBL/GenBank/DDBJ databases">
        <title>In-depth cultivation of the pig gut microbiome towards novel bacterial diversity and tailored functional studies.</title>
        <authorList>
            <person name="Wylensek D."/>
            <person name="Hitch T.C.A."/>
            <person name="Clavel T."/>
        </authorList>
    </citation>
    <scope>NUCLEOTIDE SEQUENCE [LARGE SCALE GENOMIC DNA]</scope>
    <source>
        <strain evidence="9 10">Oil+RF-744-WCA-WT-13</strain>
    </source>
</reference>
<evidence type="ECO:0000256" key="7">
    <source>
        <dbReference type="ARBA" id="ARBA00023134"/>
    </source>
</evidence>
<dbReference type="Gene3D" id="3.40.50.300">
    <property type="entry name" value="P-loop containing nucleotide triphosphate hydrolases"/>
    <property type="match status" value="1"/>
</dbReference>
<dbReference type="SUPFAM" id="SSF52540">
    <property type="entry name" value="P-loop containing nucleoside triphosphate hydrolases"/>
    <property type="match status" value="1"/>
</dbReference>
<keyword evidence="6" id="KW-0862">Zinc</keyword>
<keyword evidence="4" id="KW-0547">Nucleotide-binding</keyword>
<keyword evidence="10" id="KW-1185">Reference proteome</keyword>
<evidence type="ECO:0000256" key="4">
    <source>
        <dbReference type="ARBA" id="ARBA00022741"/>
    </source>
</evidence>
<dbReference type="InterPro" id="IPR027417">
    <property type="entry name" value="P-loop_NTPase"/>
</dbReference>
<keyword evidence="2" id="KW-0533">Nickel</keyword>
<dbReference type="GO" id="GO:0016151">
    <property type="term" value="F:nickel cation binding"/>
    <property type="evidence" value="ECO:0007669"/>
    <property type="project" value="InterPro"/>
</dbReference>
<comment type="similarity">
    <text evidence="1">Belongs to the SIMIBI class G3E GTPase family. HypB/HupM subfamily.</text>
</comment>
<dbReference type="RefSeq" id="WP_154457010.1">
    <property type="nucleotide sequence ID" value="NZ_VUMV01000001.1"/>
</dbReference>
<gene>
    <name evidence="9" type="primary">hypB</name>
    <name evidence="9" type="ORF">FYJ60_02620</name>
</gene>
<evidence type="ECO:0000256" key="6">
    <source>
        <dbReference type="ARBA" id="ARBA00022833"/>
    </source>
</evidence>
<protein>
    <submittedName>
        <fullName evidence="9">Hydrogenase nickel incorporation protein HypB</fullName>
    </submittedName>
</protein>
<dbReference type="NCBIfam" id="TIGR00073">
    <property type="entry name" value="hypB"/>
    <property type="match status" value="1"/>
</dbReference>
<evidence type="ECO:0000256" key="1">
    <source>
        <dbReference type="ARBA" id="ARBA00006211"/>
    </source>
</evidence>
<dbReference type="Proteomes" id="UP000466864">
    <property type="component" value="Unassembled WGS sequence"/>
</dbReference>
<feature type="domain" description="CobW/HypB/UreG nucleotide-binding" evidence="8">
    <location>
        <begin position="33"/>
        <end position="193"/>
    </location>
</feature>
<dbReference type="CDD" id="cd05390">
    <property type="entry name" value="HypB"/>
    <property type="match status" value="1"/>
</dbReference>
<dbReference type="PANTHER" id="PTHR30134">
    <property type="entry name" value="HYDROGENASE PROTEIN ASSEMBLY PROTEIN, NICKEL CHAPERONE"/>
    <property type="match status" value="1"/>
</dbReference>
<dbReference type="GO" id="GO:0003924">
    <property type="term" value="F:GTPase activity"/>
    <property type="evidence" value="ECO:0007669"/>
    <property type="project" value="InterPro"/>
</dbReference>
<dbReference type="InterPro" id="IPR003495">
    <property type="entry name" value="CobW/HypB/UreG_nucleotide-bd"/>
</dbReference>
<keyword evidence="3" id="KW-0479">Metal-binding</keyword>
<keyword evidence="5" id="KW-0378">Hydrolase</keyword>
<dbReference type="GO" id="GO:0008270">
    <property type="term" value="F:zinc ion binding"/>
    <property type="evidence" value="ECO:0007669"/>
    <property type="project" value="TreeGrafter"/>
</dbReference>
<sequence length="223" mass="24557">MKVIELNESVTASNDRDADVLRKEMRQEGTLLVNLMSSPGSGKTSLLSGTILDLKGELEMAVMEADIASDVDAVRIENLGARSIQAHTDGMCHMDAGMTGRALSAMGYSGIDLVFLENVGNLICPAEFDTGAGANVMLLSVPEGDDKPLKYPLMFTKSDVLIITKMDTISYFDFDLTACQERVRRLNPGIRIFPVSARTGEGMEEWEGWLKTQVSRWKQFRNI</sequence>
<dbReference type="AlphaFoldDB" id="A0A7X2TMH2"/>
<evidence type="ECO:0000313" key="9">
    <source>
        <dbReference type="EMBL" id="MST81219.1"/>
    </source>
</evidence>
<evidence type="ECO:0000256" key="5">
    <source>
        <dbReference type="ARBA" id="ARBA00022801"/>
    </source>
</evidence>